<dbReference type="Proteomes" id="UP000655225">
    <property type="component" value="Unassembled WGS sequence"/>
</dbReference>
<dbReference type="PANTHER" id="PTHR12869:SF0">
    <property type="entry name" value="BOS COMPLEX SUBUNIT TMEM147"/>
    <property type="match status" value="1"/>
</dbReference>
<feature type="transmembrane region" description="Helical" evidence="11">
    <location>
        <begin position="188"/>
        <end position="206"/>
    </location>
</feature>
<evidence type="ECO:0000256" key="6">
    <source>
        <dbReference type="ARBA" id="ARBA00022989"/>
    </source>
</evidence>
<name>A0A835DP18_TETSI</name>
<keyword evidence="6 11" id="KW-1133">Transmembrane helix</keyword>
<dbReference type="PANTHER" id="PTHR12869">
    <property type="entry name" value="SMALL SEVEN TRANSMEMBRANE DOMAIN-CONTAINING PROTEIN"/>
    <property type="match status" value="1"/>
</dbReference>
<evidence type="ECO:0000256" key="8">
    <source>
        <dbReference type="ARBA" id="ARBA00034739"/>
    </source>
</evidence>
<evidence type="ECO:0000313" key="12">
    <source>
        <dbReference type="EMBL" id="KAF8410596.1"/>
    </source>
</evidence>
<accession>A0A835DP18</accession>
<gene>
    <name evidence="12" type="ORF">HHK36_003128</name>
</gene>
<feature type="transmembrane region" description="Helical" evidence="11">
    <location>
        <begin position="158"/>
        <end position="176"/>
    </location>
</feature>
<evidence type="ECO:0000256" key="2">
    <source>
        <dbReference type="ARBA" id="ARBA00004651"/>
    </source>
</evidence>
<dbReference type="OMA" id="DWRHIIS"/>
<dbReference type="GO" id="GO:0005886">
    <property type="term" value="C:plasma membrane"/>
    <property type="evidence" value="ECO:0007669"/>
    <property type="project" value="UniProtKB-SubCell"/>
</dbReference>
<reference evidence="12 13" key="1">
    <citation type="submission" date="2020-04" db="EMBL/GenBank/DDBJ databases">
        <title>Plant Genome Project.</title>
        <authorList>
            <person name="Zhang R.-G."/>
        </authorList>
    </citation>
    <scope>NUCLEOTIDE SEQUENCE [LARGE SCALE GENOMIC DNA]</scope>
    <source>
        <strain evidence="12">YNK0</strain>
        <tissue evidence="12">Leaf</tissue>
    </source>
</reference>
<dbReference type="EMBL" id="JABCRI010000002">
    <property type="protein sequence ID" value="KAF8410596.1"/>
    <property type="molecule type" value="Genomic_DNA"/>
</dbReference>
<dbReference type="InterPro" id="IPR019164">
    <property type="entry name" value="TMEM147"/>
</dbReference>
<keyword evidence="4 11" id="KW-0812">Transmembrane</keyword>
<keyword evidence="3" id="KW-1003">Cell membrane</keyword>
<evidence type="ECO:0000256" key="1">
    <source>
        <dbReference type="ARBA" id="ARBA00004477"/>
    </source>
</evidence>
<dbReference type="GO" id="GO:0005789">
    <property type="term" value="C:endoplasmic reticulum membrane"/>
    <property type="evidence" value="ECO:0007669"/>
    <property type="project" value="UniProtKB-SubCell"/>
</dbReference>
<protein>
    <recommendedName>
        <fullName evidence="9">BOS complex subunit TMEM147</fullName>
    </recommendedName>
    <alternativeName>
        <fullName evidence="10">Transmembrane protein 147</fullName>
    </alternativeName>
</protein>
<comment type="caution">
    <text evidence="12">The sequence shown here is derived from an EMBL/GenBank/DDBJ whole genome shotgun (WGS) entry which is preliminary data.</text>
</comment>
<keyword evidence="13" id="KW-1185">Reference proteome</keyword>
<evidence type="ECO:0000256" key="5">
    <source>
        <dbReference type="ARBA" id="ARBA00022824"/>
    </source>
</evidence>
<evidence type="ECO:0000256" key="9">
    <source>
        <dbReference type="ARBA" id="ARBA00034846"/>
    </source>
</evidence>
<evidence type="ECO:0000313" key="13">
    <source>
        <dbReference type="Proteomes" id="UP000655225"/>
    </source>
</evidence>
<proteinExistence type="inferred from homology"/>
<evidence type="ECO:0000256" key="4">
    <source>
        <dbReference type="ARBA" id="ARBA00022692"/>
    </source>
</evidence>
<evidence type="ECO:0000256" key="10">
    <source>
        <dbReference type="ARBA" id="ARBA00034899"/>
    </source>
</evidence>
<keyword evidence="7 11" id="KW-0472">Membrane</keyword>
<comment type="subcellular location">
    <subcellularLocation>
        <location evidence="2">Cell membrane</location>
        <topology evidence="2">Multi-pass membrane protein</topology>
    </subcellularLocation>
    <subcellularLocation>
        <location evidence="1">Endoplasmic reticulum membrane</location>
        <topology evidence="1">Multi-pass membrane protein</topology>
    </subcellularLocation>
</comment>
<comment type="similarity">
    <text evidence="8">Belongs to the TMEM147 family.</text>
</comment>
<organism evidence="12 13">
    <name type="scientific">Tetracentron sinense</name>
    <name type="common">Spur-leaf</name>
    <dbReference type="NCBI Taxonomy" id="13715"/>
    <lineage>
        <taxon>Eukaryota</taxon>
        <taxon>Viridiplantae</taxon>
        <taxon>Streptophyta</taxon>
        <taxon>Embryophyta</taxon>
        <taxon>Tracheophyta</taxon>
        <taxon>Spermatophyta</taxon>
        <taxon>Magnoliopsida</taxon>
        <taxon>Trochodendrales</taxon>
        <taxon>Trochodendraceae</taxon>
        <taxon>Tetracentron</taxon>
    </lineage>
</organism>
<sequence length="214" mass="23888">MTVFHFFNCAILTFGPHAVYYSATPLSEYDTIGTSVKAALVYLGTALVKLVCLATFLKVPENDSFDPYQVELCQQSFHAHGKELHSVENFPISLLFFCCNRHQSFIPVSTNGSIISLLTGWAFADSVLHRLAPLWVGARGLEFTWEYILQGLQANANLVFTVSLAAMGSLMWLLYLRRGLGWHLPKVVGFELLASLVMAFISWQLFSACQRLSV</sequence>
<dbReference type="AlphaFoldDB" id="A0A835DP18"/>
<evidence type="ECO:0000256" key="11">
    <source>
        <dbReference type="SAM" id="Phobius"/>
    </source>
</evidence>
<evidence type="ECO:0000256" key="7">
    <source>
        <dbReference type="ARBA" id="ARBA00023136"/>
    </source>
</evidence>
<dbReference type="OrthoDB" id="9993532at2759"/>
<evidence type="ECO:0000256" key="3">
    <source>
        <dbReference type="ARBA" id="ARBA00022475"/>
    </source>
</evidence>
<keyword evidence="5" id="KW-0256">Endoplasmic reticulum</keyword>
<dbReference type="Pfam" id="PF09767">
    <property type="entry name" value="DUF2053"/>
    <property type="match status" value="1"/>
</dbReference>